<name>A0A0E3V910_9BACT</name>
<sequence length="421" mass="47471">MNILIYDINYAPELTGVGRYTGEMGAWLAQQGHSVRVITGMPYYPEWKVHKQYRGKLWFTETIEGATVNRCPFYVPAKVTSLTRILHEFSFVASSLIYWLGIFFAKRYDVVICISPPFHIGILPVIYTRLRKVPLWCHIQDLQIDMAKELKMFKNKNFLKLLFLIEEFILKRCTVVSTISEGMVRKVAQKNVIQSTCLLFPNWVDEFSIKPLPREESLRKELGLSEHDQVVMYSGSLGEKQGLELIIDAANHFAVKSNVKFLIFGAGGAKSSLESLVKERNLTNVWFHPLQPYEKLSALLATADIHLVLQKKSASDLVLPSKLTGILAAGGCALVSATPGTTLYDIINRHQIGMLIEPESSEALIKGINKALSLDLSEIKARARLFARNNLEKQAILQQFERELLALQNVPSPIEESVLPI</sequence>
<dbReference type="SUPFAM" id="SSF53756">
    <property type="entry name" value="UDP-Glycosyltransferase/glycogen phosphorylase"/>
    <property type="match status" value="1"/>
</dbReference>
<dbReference type="PATRIC" id="fig|1379870.5.peg.4874"/>
<dbReference type="Pfam" id="PF13579">
    <property type="entry name" value="Glyco_trans_4_4"/>
    <property type="match status" value="1"/>
</dbReference>
<keyword evidence="4" id="KW-1185">Reference proteome</keyword>
<dbReference type="RefSeq" id="WP_046576946.1">
    <property type="nucleotide sequence ID" value="NZ_CP010429.1"/>
</dbReference>
<dbReference type="EMBL" id="CP010429">
    <property type="protein sequence ID" value="AKD57252.1"/>
    <property type="molecule type" value="Genomic_DNA"/>
</dbReference>
<feature type="domain" description="Glycosyl transferase family 1" evidence="1">
    <location>
        <begin position="216"/>
        <end position="380"/>
    </location>
</feature>
<dbReference type="PANTHER" id="PTHR45947">
    <property type="entry name" value="SULFOQUINOVOSYL TRANSFERASE SQD2"/>
    <property type="match status" value="1"/>
</dbReference>
<dbReference type="Gene3D" id="3.40.50.2000">
    <property type="entry name" value="Glycogen Phosphorylase B"/>
    <property type="match status" value="2"/>
</dbReference>
<accession>A0A0E3V910</accession>
<dbReference type="HOGENOM" id="CLU_009583_11_5_10"/>
<dbReference type="GO" id="GO:0016758">
    <property type="term" value="F:hexosyltransferase activity"/>
    <property type="evidence" value="ECO:0007669"/>
    <property type="project" value="TreeGrafter"/>
</dbReference>
<organism evidence="3 4">
    <name type="scientific">Spirosoma radiotolerans</name>
    <dbReference type="NCBI Taxonomy" id="1379870"/>
    <lineage>
        <taxon>Bacteria</taxon>
        <taxon>Pseudomonadati</taxon>
        <taxon>Bacteroidota</taxon>
        <taxon>Cytophagia</taxon>
        <taxon>Cytophagales</taxon>
        <taxon>Cytophagaceae</taxon>
        <taxon>Spirosoma</taxon>
    </lineage>
</organism>
<dbReference type="OrthoDB" id="9811902at2"/>
<keyword evidence="3" id="KW-0808">Transferase</keyword>
<evidence type="ECO:0000259" key="2">
    <source>
        <dbReference type="Pfam" id="PF13579"/>
    </source>
</evidence>
<feature type="domain" description="Glycosyltransferase subfamily 4-like N-terminal" evidence="2">
    <location>
        <begin position="15"/>
        <end position="203"/>
    </location>
</feature>
<dbReference type="KEGG" id="srd:SD10_22510"/>
<dbReference type="InterPro" id="IPR001296">
    <property type="entry name" value="Glyco_trans_1"/>
</dbReference>
<protein>
    <submittedName>
        <fullName evidence="3">Glycosyl transferase family 1</fullName>
    </submittedName>
</protein>
<reference evidence="3 4" key="1">
    <citation type="journal article" date="2014" name="Curr. Microbiol.">
        <title>Spirosoma radiotolerans sp. nov., a gamma-radiation-resistant bacterium isolated from gamma ray-irradiated soil.</title>
        <authorList>
            <person name="Lee J.J."/>
            <person name="Srinivasan S."/>
            <person name="Lim S."/>
            <person name="Joe M."/>
            <person name="Im S."/>
            <person name="Bae S.I."/>
            <person name="Park K.R."/>
            <person name="Han J.H."/>
            <person name="Park S.H."/>
            <person name="Joo B.M."/>
            <person name="Park S.J."/>
            <person name="Kim M.K."/>
        </authorList>
    </citation>
    <scope>NUCLEOTIDE SEQUENCE [LARGE SCALE GENOMIC DNA]</scope>
    <source>
        <strain evidence="3 4">DG5A</strain>
    </source>
</reference>
<evidence type="ECO:0000259" key="1">
    <source>
        <dbReference type="Pfam" id="PF00534"/>
    </source>
</evidence>
<dbReference type="NCBIfam" id="NF007640">
    <property type="entry name" value="PRK10307.1"/>
    <property type="match status" value="1"/>
</dbReference>
<evidence type="ECO:0000313" key="4">
    <source>
        <dbReference type="Proteomes" id="UP000033054"/>
    </source>
</evidence>
<proteinExistence type="predicted"/>
<evidence type="ECO:0000313" key="3">
    <source>
        <dbReference type="EMBL" id="AKD57252.1"/>
    </source>
</evidence>
<gene>
    <name evidence="3" type="ORF">SD10_22510</name>
</gene>
<dbReference type="InterPro" id="IPR028098">
    <property type="entry name" value="Glyco_trans_4-like_N"/>
</dbReference>
<dbReference type="AlphaFoldDB" id="A0A0E3V910"/>
<dbReference type="InterPro" id="IPR050194">
    <property type="entry name" value="Glycosyltransferase_grp1"/>
</dbReference>
<dbReference type="Proteomes" id="UP000033054">
    <property type="component" value="Chromosome"/>
</dbReference>
<dbReference type="CDD" id="cd03794">
    <property type="entry name" value="GT4_WbuB-like"/>
    <property type="match status" value="1"/>
</dbReference>
<dbReference type="Pfam" id="PF00534">
    <property type="entry name" value="Glycos_transf_1"/>
    <property type="match status" value="1"/>
</dbReference>
<dbReference type="STRING" id="1379870.SD10_22510"/>
<dbReference type="PANTHER" id="PTHR45947:SF3">
    <property type="entry name" value="SULFOQUINOVOSYL TRANSFERASE SQD2"/>
    <property type="match status" value="1"/>
</dbReference>